<comment type="similarity">
    <text evidence="1 3">Belongs to the type-B carboxylesterase/lipase family.</text>
</comment>
<evidence type="ECO:0000256" key="2">
    <source>
        <dbReference type="ARBA" id="ARBA00022801"/>
    </source>
</evidence>
<keyword evidence="2 3" id="KW-0378">Hydrolase</keyword>
<proteinExistence type="inferred from homology"/>
<accession>A0AA39CCX2</accession>
<dbReference type="Proteomes" id="UP001172673">
    <property type="component" value="Unassembled WGS sequence"/>
</dbReference>
<dbReference type="Pfam" id="PF00135">
    <property type="entry name" value="COesterase"/>
    <property type="match status" value="1"/>
</dbReference>
<dbReference type="PANTHER" id="PTHR11559">
    <property type="entry name" value="CARBOXYLESTERASE"/>
    <property type="match status" value="1"/>
</dbReference>
<dbReference type="GO" id="GO:0016787">
    <property type="term" value="F:hydrolase activity"/>
    <property type="evidence" value="ECO:0007669"/>
    <property type="project" value="UniProtKB-KW"/>
</dbReference>
<dbReference type="InterPro" id="IPR002018">
    <property type="entry name" value="CarbesteraseB"/>
</dbReference>
<evidence type="ECO:0000313" key="6">
    <source>
        <dbReference type="Proteomes" id="UP001172673"/>
    </source>
</evidence>
<feature type="signal peptide" evidence="3">
    <location>
        <begin position="1"/>
        <end position="20"/>
    </location>
</feature>
<dbReference type="AlphaFoldDB" id="A0AA39CCX2"/>
<dbReference type="EC" id="3.1.1.-" evidence="3"/>
<evidence type="ECO:0000313" key="5">
    <source>
        <dbReference type="EMBL" id="KAJ9603666.1"/>
    </source>
</evidence>
<dbReference type="InterPro" id="IPR050309">
    <property type="entry name" value="Type-B_Carboxylest/Lipase"/>
</dbReference>
<dbReference type="Gene3D" id="3.40.50.1820">
    <property type="entry name" value="alpha/beta hydrolase"/>
    <property type="match status" value="1"/>
</dbReference>
<dbReference type="InterPro" id="IPR019826">
    <property type="entry name" value="Carboxylesterase_B_AS"/>
</dbReference>
<evidence type="ECO:0000256" key="1">
    <source>
        <dbReference type="ARBA" id="ARBA00005964"/>
    </source>
</evidence>
<sequence length="554" mass="59823">MADLLRLIVCSLAGAVLCLATPAPSLPVVDLGYELHQATFNSSGQYYNFSNVRYGAPPVGKLRFSAPTTPSTNGSKVFNDGSKAVTCFQTVPAWTLYSADWVANGTAAFDIPAGYHVPPLGNTAPPDPTATEDCLFLDVMVPQAVYNAAGKGQGAPVMVWIHGGGYTLGSKTLYSPSAAGLIKRSQSQGGKGVIWVAMNYRLGAFGFLSGPTFQKQNGTANAGLYDQRLAIEWVQQHISKFGGNPKQVTVIGESAGGGSLMHQITAFGGSRGKVPFQQAIVQSPGFQPSPSKKLQENVYKSFLATAGVSTLDEARFLSTQALQLANYKLVGSSSPYGTFTFNPVVDGIFAPALPGQLLLQGRFDKSLKVMAGHNLNEGYNFMDPFAQNETVFDEDFRIFFPTITNATVDYITQMLYPPIFDGSHNYTNYTGRGDLWLSEAIFTCNTNYLARAYGNNVHNYIFSVPPSLHGDDISYTYYNGPNPPYVKNDTLAIIMQKYFTNFAIKGDPNGPGLPRFPTYGGSATVLNLNVSTIGPIADNVKNARCLWWQKGLYA</sequence>
<keyword evidence="6" id="KW-1185">Reference proteome</keyword>
<name>A0AA39CCX2_9EURO</name>
<evidence type="ECO:0000259" key="4">
    <source>
        <dbReference type="Pfam" id="PF00135"/>
    </source>
</evidence>
<feature type="chain" id="PRO_5041481579" description="Carboxylic ester hydrolase" evidence="3">
    <location>
        <begin position="21"/>
        <end position="554"/>
    </location>
</feature>
<protein>
    <recommendedName>
        <fullName evidence="3">Carboxylic ester hydrolase</fullName>
        <ecNumber evidence="3">3.1.1.-</ecNumber>
    </recommendedName>
</protein>
<dbReference type="EMBL" id="JAPDRK010000021">
    <property type="protein sequence ID" value="KAJ9603666.1"/>
    <property type="molecule type" value="Genomic_DNA"/>
</dbReference>
<feature type="domain" description="Carboxylesterase type B" evidence="4">
    <location>
        <begin position="41"/>
        <end position="546"/>
    </location>
</feature>
<evidence type="ECO:0000256" key="3">
    <source>
        <dbReference type="RuleBase" id="RU361235"/>
    </source>
</evidence>
<gene>
    <name evidence="5" type="ORF">H2200_011852</name>
</gene>
<organism evidence="5 6">
    <name type="scientific">Cladophialophora chaetospira</name>
    <dbReference type="NCBI Taxonomy" id="386627"/>
    <lineage>
        <taxon>Eukaryota</taxon>
        <taxon>Fungi</taxon>
        <taxon>Dikarya</taxon>
        <taxon>Ascomycota</taxon>
        <taxon>Pezizomycotina</taxon>
        <taxon>Eurotiomycetes</taxon>
        <taxon>Chaetothyriomycetidae</taxon>
        <taxon>Chaetothyriales</taxon>
        <taxon>Herpotrichiellaceae</taxon>
        <taxon>Cladophialophora</taxon>
    </lineage>
</organism>
<reference evidence="5" key="1">
    <citation type="submission" date="2022-10" db="EMBL/GenBank/DDBJ databases">
        <title>Culturing micro-colonial fungi from biological soil crusts in the Mojave desert and describing Neophaeococcomyces mojavensis, and introducing the new genera and species Taxawa tesnikishii.</title>
        <authorList>
            <person name="Kurbessoian T."/>
            <person name="Stajich J.E."/>
        </authorList>
    </citation>
    <scope>NUCLEOTIDE SEQUENCE</scope>
    <source>
        <strain evidence="5">TK_41</strain>
    </source>
</reference>
<comment type="caution">
    <text evidence="5">The sequence shown here is derived from an EMBL/GenBank/DDBJ whole genome shotgun (WGS) entry which is preliminary data.</text>
</comment>
<dbReference type="PROSITE" id="PS00122">
    <property type="entry name" value="CARBOXYLESTERASE_B_1"/>
    <property type="match status" value="1"/>
</dbReference>
<keyword evidence="3" id="KW-0732">Signal</keyword>
<dbReference type="InterPro" id="IPR029058">
    <property type="entry name" value="AB_hydrolase_fold"/>
</dbReference>
<dbReference type="SUPFAM" id="SSF53474">
    <property type="entry name" value="alpha/beta-Hydrolases"/>
    <property type="match status" value="1"/>
</dbReference>